<evidence type="ECO:0000259" key="1">
    <source>
        <dbReference type="PROSITE" id="PS51831"/>
    </source>
</evidence>
<accession>A0A1E5G5I2</accession>
<dbReference type="Pfam" id="PF13487">
    <property type="entry name" value="HD_5"/>
    <property type="match status" value="2"/>
</dbReference>
<dbReference type="InterPro" id="IPR003607">
    <property type="entry name" value="HD/PDEase_dom"/>
</dbReference>
<dbReference type="PROSITE" id="PS51831">
    <property type="entry name" value="HD"/>
    <property type="match status" value="1"/>
</dbReference>
<dbReference type="PANTHER" id="PTHR43155:SF1">
    <property type="entry name" value="3'3'-CGAMP-SPECIFIC PHOSPHODIESTERASE 1"/>
    <property type="match status" value="1"/>
</dbReference>
<evidence type="ECO:0000313" key="3">
    <source>
        <dbReference type="EMBL" id="OEF98428.1"/>
    </source>
</evidence>
<feature type="domain" description="HD-GYP" evidence="2">
    <location>
        <begin position="6"/>
        <end position="191"/>
    </location>
</feature>
<dbReference type="CDD" id="cd00077">
    <property type="entry name" value="HDc"/>
    <property type="match status" value="2"/>
</dbReference>
<feature type="domain" description="HD-GYP" evidence="2">
    <location>
        <begin position="207"/>
        <end position="403"/>
    </location>
</feature>
<comment type="caution">
    <text evidence="3">The sequence shown here is derived from an EMBL/GenBank/DDBJ whole genome shotgun (WGS) entry which is preliminary data.</text>
</comment>
<dbReference type="InterPro" id="IPR006674">
    <property type="entry name" value="HD_domain"/>
</dbReference>
<evidence type="ECO:0008006" key="5">
    <source>
        <dbReference type="Google" id="ProtNLM"/>
    </source>
</evidence>
<dbReference type="PROSITE" id="PS51832">
    <property type="entry name" value="HD_GYP"/>
    <property type="match status" value="2"/>
</dbReference>
<protein>
    <recommendedName>
        <fullName evidence="5">HD-GYP domain-containing protein</fullName>
    </recommendedName>
</protein>
<dbReference type="PANTHER" id="PTHR43155">
    <property type="entry name" value="CYCLIC DI-GMP PHOSPHODIESTERASE PA4108-RELATED"/>
    <property type="match status" value="1"/>
</dbReference>
<sequence length="411" mass="46510">MKTFTINLKLAELIDAFSLALDLAEGRQLGHARRTASIALLLAMHYGVKGNELNNIYYTAMLHDIGLYDPLDTITAMDQASVIRKHTIQGAKAVADIPYMEPISPFIKYHHERWDGKGEPEGLKGKLIPLPSRIVHLADSIEIFVNTKGADKYSLQNFIMHEAGRKFDPNLAKIAYAITKYDEFYETMSHPIALLDDLRPQDQIQVDDKGLLAIGHGLANFIDNKSPYTANHSIEVARYTVELGKHLGFKDDRLHKLEVAALLHDVGKLGISNKILHKPGKLTDAEFQVITFHPYYSEMILSQVKGFNEISLWACLHHEKLDGSGYHRQYDASKIPPEARIIAIADVFQAIVSDRPYRAGLPYEKVMTIMQSMAEERHLDYDIFAEFAKIAPRLLEHPETKQQKKIARMND</sequence>
<reference evidence="3 4" key="1">
    <citation type="submission" date="2016-09" db="EMBL/GenBank/DDBJ databases">
        <title>Draft genome sequence for the type strain of Desulfuribacillus alkaliarsenatis AHT28, an obligately anaerobic, sulfidogenic bacterium isolated from Russian soda lake sediments.</title>
        <authorList>
            <person name="Abin C.A."/>
            <person name="Hollibaugh J.T."/>
        </authorList>
    </citation>
    <scope>NUCLEOTIDE SEQUENCE [LARGE SCALE GENOMIC DNA]</scope>
    <source>
        <strain evidence="3 4">AHT28</strain>
    </source>
</reference>
<dbReference type="STRING" id="766136.BHF68_01770"/>
<gene>
    <name evidence="3" type="ORF">BHF68_01770</name>
</gene>
<feature type="domain" description="HD" evidence="1">
    <location>
        <begin position="229"/>
        <end position="351"/>
    </location>
</feature>
<organism evidence="3 4">
    <name type="scientific">Desulfuribacillus alkaliarsenatis</name>
    <dbReference type="NCBI Taxonomy" id="766136"/>
    <lineage>
        <taxon>Bacteria</taxon>
        <taxon>Bacillati</taxon>
        <taxon>Bacillota</taxon>
        <taxon>Desulfuribacillia</taxon>
        <taxon>Desulfuribacillales</taxon>
        <taxon>Desulfuribacillaceae</taxon>
        <taxon>Desulfuribacillus</taxon>
    </lineage>
</organism>
<evidence type="ECO:0000259" key="2">
    <source>
        <dbReference type="PROSITE" id="PS51832"/>
    </source>
</evidence>
<name>A0A1E5G5I2_9FIRM</name>
<dbReference type="EMBL" id="MIJE01000001">
    <property type="protein sequence ID" value="OEF98428.1"/>
    <property type="molecule type" value="Genomic_DNA"/>
</dbReference>
<dbReference type="Proteomes" id="UP000094296">
    <property type="component" value="Unassembled WGS sequence"/>
</dbReference>
<dbReference type="Gene3D" id="1.10.3210.10">
    <property type="entry name" value="Hypothetical protein af1432"/>
    <property type="match status" value="2"/>
</dbReference>
<evidence type="ECO:0000313" key="4">
    <source>
        <dbReference type="Proteomes" id="UP000094296"/>
    </source>
</evidence>
<keyword evidence="4" id="KW-1185">Reference proteome</keyword>
<dbReference type="AlphaFoldDB" id="A0A1E5G5I2"/>
<dbReference type="InterPro" id="IPR037522">
    <property type="entry name" value="HD_GYP_dom"/>
</dbReference>
<proteinExistence type="predicted"/>
<dbReference type="RefSeq" id="WP_069641920.1">
    <property type="nucleotide sequence ID" value="NZ_MIJE01000001.1"/>
</dbReference>
<dbReference type="SMART" id="SM00471">
    <property type="entry name" value="HDc"/>
    <property type="match status" value="2"/>
</dbReference>
<dbReference type="OrthoDB" id="9759601at2"/>
<dbReference type="SUPFAM" id="SSF109604">
    <property type="entry name" value="HD-domain/PDEase-like"/>
    <property type="match status" value="2"/>
</dbReference>